<dbReference type="EMBL" id="LWMT01000274">
    <property type="protein sequence ID" value="KZX10453.1"/>
    <property type="molecule type" value="Genomic_DNA"/>
</dbReference>
<dbReference type="AlphaFoldDB" id="A0A165Z9Y2"/>
<gene>
    <name evidence="1" type="ORF">MBFIL_17520</name>
</gene>
<proteinExistence type="predicted"/>
<dbReference type="Proteomes" id="UP000077066">
    <property type="component" value="Unassembled WGS sequence"/>
</dbReference>
<reference evidence="1 2" key="1">
    <citation type="submission" date="2016-04" db="EMBL/GenBank/DDBJ databases">
        <title>Genome sequence of Methanobrevibacter filiformis DSM 11501.</title>
        <authorList>
            <person name="Poehlein A."/>
            <person name="Seedorf H."/>
            <person name="Daniel R."/>
        </authorList>
    </citation>
    <scope>NUCLEOTIDE SEQUENCE [LARGE SCALE GENOMIC DNA]</scope>
    <source>
        <strain evidence="1 2">DSM 11501</strain>
    </source>
</reference>
<dbReference type="RefSeq" id="WP_066973721.1">
    <property type="nucleotide sequence ID" value="NZ_LWMT01000274.1"/>
</dbReference>
<organism evidence="1 2">
    <name type="scientific">Methanobrevibacter filiformis</name>
    <dbReference type="NCBI Taxonomy" id="55758"/>
    <lineage>
        <taxon>Archaea</taxon>
        <taxon>Methanobacteriati</taxon>
        <taxon>Methanobacteriota</taxon>
        <taxon>Methanomada group</taxon>
        <taxon>Methanobacteria</taxon>
        <taxon>Methanobacteriales</taxon>
        <taxon>Methanobacteriaceae</taxon>
        <taxon>Methanobrevibacter</taxon>
    </lineage>
</organism>
<evidence type="ECO:0008006" key="3">
    <source>
        <dbReference type="Google" id="ProtNLM"/>
    </source>
</evidence>
<sequence length="124" mass="14170">MKKKIMSVDYDYENDILFAFLDEEYYKDFEYSEFLDSSVSIDFDKKAIPIGVEISNASTKFKTQKQYLKDILSGAIYISIHEKIELTVNLFVIIHNKPTSLSPVDLSKDNSLNIPNVETSMAVA</sequence>
<name>A0A165Z9Y2_9EURY</name>
<accession>A0A165Z9Y2</accession>
<dbReference type="OrthoDB" id="92278at2157"/>
<evidence type="ECO:0000313" key="2">
    <source>
        <dbReference type="Proteomes" id="UP000077066"/>
    </source>
</evidence>
<comment type="caution">
    <text evidence="1">The sequence shown here is derived from an EMBL/GenBank/DDBJ whole genome shotgun (WGS) entry which is preliminary data.</text>
</comment>
<keyword evidence="2" id="KW-1185">Reference proteome</keyword>
<evidence type="ECO:0000313" key="1">
    <source>
        <dbReference type="EMBL" id="KZX10453.1"/>
    </source>
</evidence>
<protein>
    <recommendedName>
        <fullName evidence="3">DUF2283 domain-containing protein</fullName>
    </recommendedName>
</protein>
<dbReference type="PATRIC" id="fig|55758.3.peg.1967"/>